<dbReference type="PANTHER" id="PTHR32089:SF112">
    <property type="entry name" value="LYSOZYME-LIKE PROTEIN-RELATED"/>
    <property type="match status" value="1"/>
</dbReference>
<proteinExistence type="inferred from homology"/>
<comment type="similarity">
    <text evidence="2">Belongs to the methyl-accepting chemotaxis (MCP) protein family.</text>
</comment>
<dbReference type="PANTHER" id="PTHR32089">
    <property type="entry name" value="METHYL-ACCEPTING CHEMOTAXIS PROTEIN MCPB"/>
    <property type="match status" value="1"/>
</dbReference>
<organism evidence="7 8">
    <name type="scientific">Roseburia zhanii</name>
    <dbReference type="NCBI Taxonomy" id="2763064"/>
    <lineage>
        <taxon>Bacteria</taxon>
        <taxon>Bacillati</taxon>
        <taxon>Bacillota</taxon>
        <taxon>Clostridia</taxon>
        <taxon>Lachnospirales</taxon>
        <taxon>Lachnospiraceae</taxon>
        <taxon>Roseburia</taxon>
    </lineage>
</organism>
<dbReference type="Proteomes" id="UP000606720">
    <property type="component" value="Unassembled WGS sequence"/>
</dbReference>
<protein>
    <submittedName>
        <fullName evidence="7">HAMP domain-containing protein</fullName>
    </submittedName>
</protein>
<dbReference type="GO" id="GO:0007165">
    <property type="term" value="P:signal transduction"/>
    <property type="evidence" value="ECO:0007669"/>
    <property type="project" value="UniProtKB-KW"/>
</dbReference>
<sequence length="569" mass="62455">MKKTRISIRAKVSCGMVACTLFVGGLIGGIGIMQTKNSLLAQSKQHTMDAAQMAAANIDGDILDAIHQGDEGTDSYEQVLTTLQSFLQGNEVEYIYTMRKENGKVSFIVDADTAKGASVGESYESYAEMDQAFEGETVIDKDITSDEWGRFYSGFSPVYDHSGKQVGIVGVDCSVAAIDQQIASYIRNFLLAEGIGVIISIILAYLISSLLTKNVRIIDAKLKELADSEGDLTRQIDVRSTDEVGSIAGNMNIFLKNLRDIMTKIRHSENVLLEMTTQINGNMSSSAEKINAITTTINTMVEQIGQMSSMVEVIAQDAEESSSLTDSIMEETVQKADYVGEVSKKSSQLEKDAVDAKKNIQSVMERIGSNLEEKIKEAKKVEQIQKLTGDIVEISSQTNLLALNASIEAARAGELGKGFAVVATEIGKLADESTKTAGEISEINTFVIQLVEELSSSAFELLHVVNSQVMQDYDILVHTGQEYHNDTVMFRNQMMSLVDFMKKLQQSMGQIMDNAAEISSGFEEEMENAKRNFAGIEEVNKKIQTINDSVQQNESIVRDFDHVIGQFKL</sequence>
<dbReference type="Gene3D" id="1.10.287.950">
    <property type="entry name" value="Methyl-accepting chemotaxis protein"/>
    <property type="match status" value="1"/>
</dbReference>
<keyword evidence="4" id="KW-0472">Membrane</keyword>
<evidence type="ECO:0000313" key="7">
    <source>
        <dbReference type="EMBL" id="MBC5715516.1"/>
    </source>
</evidence>
<dbReference type="AlphaFoldDB" id="A0A923LTE2"/>
<evidence type="ECO:0000256" key="3">
    <source>
        <dbReference type="PROSITE-ProRule" id="PRU00284"/>
    </source>
</evidence>
<dbReference type="PROSITE" id="PS50111">
    <property type="entry name" value="CHEMOTAXIS_TRANSDUC_2"/>
    <property type="match status" value="1"/>
</dbReference>
<dbReference type="Gene3D" id="3.30.450.20">
    <property type="entry name" value="PAS domain"/>
    <property type="match status" value="1"/>
</dbReference>
<dbReference type="InterPro" id="IPR003660">
    <property type="entry name" value="HAMP_dom"/>
</dbReference>
<evidence type="ECO:0000259" key="5">
    <source>
        <dbReference type="PROSITE" id="PS50111"/>
    </source>
</evidence>
<keyword evidence="4" id="KW-1133">Transmembrane helix</keyword>
<comment type="caution">
    <text evidence="7">The sequence shown here is derived from an EMBL/GenBank/DDBJ whole genome shotgun (WGS) entry which is preliminary data.</text>
</comment>
<evidence type="ECO:0000313" key="8">
    <source>
        <dbReference type="Proteomes" id="UP000606720"/>
    </source>
</evidence>
<dbReference type="PROSITE" id="PS50885">
    <property type="entry name" value="HAMP"/>
    <property type="match status" value="1"/>
</dbReference>
<keyword evidence="4" id="KW-0812">Transmembrane</keyword>
<feature type="transmembrane region" description="Helical" evidence="4">
    <location>
        <begin position="12"/>
        <end position="33"/>
    </location>
</feature>
<feature type="domain" description="HAMP" evidence="6">
    <location>
        <begin position="209"/>
        <end position="263"/>
    </location>
</feature>
<dbReference type="CDD" id="cd06225">
    <property type="entry name" value="HAMP"/>
    <property type="match status" value="1"/>
</dbReference>
<dbReference type="Pfam" id="PF00015">
    <property type="entry name" value="MCPsignal"/>
    <property type="match status" value="1"/>
</dbReference>
<evidence type="ECO:0000256" key="4">
    <source>
        <dbReference type="SAM" id="Phobius"/>
    </source>
</evidence>
<dbReference type="SUPFAM" id="SSF58104">
    <property type="entry name" value="Methyl-accepting chemotaxis protein (MCP) signaling domain"/>
    <property type="match status" value="1"/>
</dbReference>
<accession>A0A923LTE2</accession>
<gene>
    <name evidence="7" type="ORF">H8S17_15170</name>
</gene>
<reference evidence="7" key="1">
    <citation type="submission" date="2020-08" db="EMBL/GenBank/DDBJ databases">
        <title>Genome public.</title>
        <authorList>
            <person name="Liu C."/>
            <person name="Sun Q."/>
        </authorList>
    </citation>
    <scope>NUCLEOTIDE SEQUENCE</scope>
    <source>
        <strain evidence="7">BX1005</strain>
    </source>
</reference>
<feature type="transmembrane region" description="Helical" evidence="4">
    <location>
        <begin position="189"/>
        <end position="211"/>
    </location>
</feature>
<dbReference type="SMART" id="SM00304">
    <property type="entry name" value="HAMP"/>
    <property type="match status" value="1"/>
</dbReference>
<name>A0A923LTE2_9FIRM</name>
<dbReference type="GO" id="GO:0016020">
    <property type="term" value="C:membrane"/>
    <property type="evidence" value="ECO:0007669"/>
    <property type="project" value="InterPro"/>
</dbReference>
<evidence type="ECO:0000256" key="1">
    <source>
        <dbReference type="ARBA" id="ARBA00023224"/>
    </source>
</evidence>
<evidence type="ECO:0000256" key="2">
    <source>
        <dbReference type="ARBA" id="ARBA00029447"/>
    </source>
</evidence>
<dbReference type="SMART" id="SM00283">
    <property type="entry name" value="MA"/>
    <property type="match status" value="1"/>
</dbReference>
<dbReference type="InterPro" id="IPR004089">
    <property type="entry name" value="MCPsignal_dom"/>
</dbReference>
<evidence type="ECO:0000259" key="6">
    <source>
        <dbReference type="PROSITE" id="PS50885"/>
    </source>
</evidence>
<dbReference type="InterPro" id="IPR029151">
    <property type="entry name" value="Sensor-like_sf"/>
</dbReference>
<keyword evidence="1 3" id="KW-0807">Transducer</keyword>
<dbReference type="SUPFAM" id="SSF103190">
    <property type="entry name" value="Sensory domain-like"/>
    <property type="match status" value="1"/>
</dbReference>
<dbReference type="EMBL" id="JACOPH010000023">
    <property type="protein sequence ID" value="MBC5715516.1"/>
    <property type="molecule type" value="Genomic_DNA"/>
</dbReference>
<dbReference type="Pfam" id="PF00672">
    <property type="entry name" value="HAMP"/>
    <property type="match status" value="1"/>
</dbReference>
<keyword evidence="8" id="KW-1185">Reference proteome</keyword>
<feature type="domain" description="Methyl-accepting transducer" evidence="5">
    <location>
        <begin position="289"/>
        <end position="547"/>
    </location>
</feature>
<dbReference type="RefSeq" id="WP_178051464.1">
    <property type="nucleotide sequence ID" value="NZ_JACOPH010000023.1"/>
</dbReference>